<feature type="compositionally biased region" description="Basic residues" evidence="1">
    <location>
        <begin position="178"/>
        <end position="187"/>
    </location>
</feature>
<protein>
    <submittedName>
        <fullName evidence="2">Uncharacterized protein</fullName>
    </submittedName>
</protein>
<name>A8G7I2_PROM2</name>
<evidence type="ECO:0000313" key="3">
    <source>
        <dbReference type="Proteomes" id="UP000002014"/>
    </source>
</evidence>
<accession>A8G7I2</accession>
<dbReference type="EMBL" id="CP000825">
    <property type="protein sequence ID" value="ABV51563.1"/>
    <property type="molecule type" value="Genomic_DNA"/>
</dbReference>
<evidence type="ECO:0000313" key="2">
    <source>
        <dbReference type="EMBL" id="ABV51563.1"/>
    </source>
</evidence>
<gene>
    <name evidence="2" type="ordered locus">P9215_19501</name>
</gene>
<proteinExistence type="predicted"/>
<feature type="region of interest" description="Disordered" evidence="1">
    <location>
        <begin position="96"/>
        <end position="187"/>
    </location>
</feature>
<organism evidence="2 3">
    <name type="scientific">Prochlorococcus marinus (strain MIT 9215)</name>
    <dbReference type="NCBI Taxonomy" id="93060"/>
    <lineage>
        <taxon>Bacteria</taxon>
        <taxon>Bacillati</taxon>
        <taxon>Cyanobacteriota</taxon>
        <taxon>Cyanophyceae</taxon>
        <taxon>Synechococcales</taxon>
        <taxon>Prochlorococcaceae</taxon>
        <taxon>Prochlorococcus</taxon>
    </lineage>
</organism>
<dbReference type="STRING" id="93060.P9215_19501"/>
<feature type="compositionally biased region" description="Polar residues" evidence="1">
    <location>
        <begin position="166"/>
        <end position="176"/>
    </location>
</feature>
<dbReference type="KEGG" id="pmh:P9215_19501"/>
<feature type="compositionally biased region" description="Basic and acidic residues" evidence="1">
    <location>
        <begin position="127"/>
        <end position="165"/>
    </location>
</feature>
<dbReference type="RefSeq" id="WP_012008550.1">
    <property type="nucleotide sequence ID" value="NC_009840.1"/>
</dbReference>
<dbReference type="OrthoDB" id="542533at2"/>
<reference evidence="2 3" key="1">
    <citation type="journal article" date="2007" name="PLoS Genet.">
        <title>Patterns and implications of gene gain and loss in the evolution of Prochlorococcus.</title>
        <authorList>
            <person name="Kettler G.C."/>
            <person name="Martiny A.C."/>
            <person name="Huang K."/>
            <person name="Zucker J."/>
            <person name="Coleman M.L."/>
            <person name="Rodrigue S."/>
            <person name="Chen F."/>
            <person name="Lapidus A."/>
            <person name="Ferriera S."/>
            <person name="Johnson J."/>
            <person name="Steglich C."/>
            <person name="Church G.M."/>
            <person name="Richardson P."/>
            <person name="Chisholm S.W."/>
        </authorList>
    </citation>
    <scope>NUCLEOTIDE SEQUENCE [LARGE SCALE GENOMIC DNA]</scope>
    <source>
        <strain evidence="2 3">MIT 9215</strain>
    </source>
</reference>
<evidence type="ECO:0000256" key="1">
    <source>
        <dbReference type="SAM" id="MobiDB-lite"/>
    </source>
</evidence>
<dbReference type="HOGENOM" id="CLU_098226_0_0_3"/>
<dbReference type="AlphaFoldDB" id="A8G7I2"/>
<dbReference type="Proteomes" id="UP000002014">
    <property type="component" value="Chromosome"/>
</dbReference>
<sequence>MDSRRIRNLRNSFDKNIVDKQVDKIFETGRQFVDGVSGARPGKRRNSDFQGITSKSVKKVGRWVSEKVDLFFDDDNNDWYDENFFEDNTDFKTFTRESNSHESAKPNSKRPLEAISLRQPKNLQITEQKKLPYVKERKDEDWPDEKDFKVERWQRSSEKENKTLREQSNQQGQLKSRNLPRSRRRRA</sequence>
<dbReference type="eggNOG" id="ENOG5030843">
    <property type="taxonomic scope" value="Bacteria"/>
</dbReference>